<dbReference type="Proteomes" id="UP000315112">
    <property type="component" value="Unassembled WGS sequence"/>
</dbReference>
<name>A0A562PIM1_9BURK</name>
<dbReference type="EMBL" id="VLKW01000011">
    <property type="protein sequence ID" value="TWI43846.1"/>
    <property type="molecule type" value="Genomic_DNA"/>
</dbReference>
<reference evidence="1 2" key="1">
    <citation type="journal article" date="2015" name="Stand. Genomic Sci.">
        <title>Genomic Encyclopedia of Bacterial and Archaeal Type Strains, Phase III: the genomes of soil and plant-associated and newly described type strains.</title>
        <authorList>
            <person name="Whitman W.B."/>
            <person name="Woyke T."/>
            <person name="Klenk H.P."/>
            <person name="Zhou Y."/>
            <person name="Lilburn T.G."/>
            <person name="Beck B.J."/>
            <person name="De Vos P."/>
            <person name="Vandamme P."/>
            <person name="Eisen J.A."/>
            <person name="Garrity G."/>
            <person name="Hugenholtz P."/>
            <person name="Kyrpides N.C."/>
        </authorList>
    </citation>
    <scope>NUCLEOTIDE SEQUENCE [LARGE SCALE GENOMIC DNA]</scope>
    <source>
        <strain evidence="1 2">CGMCC 1.10685</strain>
    </source>
</reference>
<proteinExistence type="predicted"/>
<organism evidence="1 2">
    <name type="scientific">Pseudoduganella flava</name>
    <dbReference type="NCBI Taxonomy" id="871742"/>
    <lineage>
        <taxon>Bacteria</taxon>
        <taxon>Pseudomonadati</taxon>
        <taxon>Pseudomonadota</taxon>
        <taxon>Betaproteobacteria</taxon>
        <taxon>Burkholderiales</taxon>
        <taxon>Oxalobacteraceae</taxon>
        <taxon>Telluria group</taxon>
        <taxon>Pseudoduganella</taxon>
    </lineage>
</organism>
<evidence type="ECO:0000313" key="1">
    <source>
        <dbReference type="EMBL" id="TWI43846.1"/>
    </source>
</evidence>
<protein>
    <submittedName>
        <fullName evidence="1">Uncharacterized protein</fullName>
    </submittedName>
</protein>
<comment type="caution">
    <text evidence="1">The sequence shown here is derived from an EMBL/GenBank/DDBJ whole genome shotgun (WGS) entry which is preliminary data.</text>
</comment>
<sequence>MVMANATDEILVVECFAREDGDWIARCPHCLRVVGMNGEEPVRGEQFQDRVCGGWFEVSSDASRLKRLPQHPDEDAK</sequence>
<evidence type="ECO:0000313" key="2">
    <source>
        <dbReference type="Proteomes" id="UP000315112"/>
    </source>
</evidence>
<gene>
    <name evidence="1" type="ORF">IP92_04901</name>
</gene>
<accession>A0A562PIM1</accession>
<dbReference type="AlphaFoldDB" id="A0A562PIM1"/>